<evidence type="ECO:0000256" key="16">
    <source>
        <dbReference type="ARBA" id="ARBA00023264"/>
    </source>
</evidence>
<dbReference type="PIRSF" id="PIRSF001273">
    <property type="entry name" value="CDH"/>
    <property type="match status" value="1"/>
</dbReference>
<evidence type="ECO:0000256" key="2">
    <source>
        <dbReference type="ARBA" id="ARBA00004162"/>
    </source>
</evidence>
<keyword evidence="12" id="KW-1133">Transmembrane helix</keyword>
<keyword evidence="16" id="KW-1208">Phospholipid metabolism</keyword>
<evidence type="ECO:0000256" key="15">
    <source>
        <dbReference type="ARBA" id="ARBA00023209"/>
    </source>
</evidence>
<dbReference type="KEGG" id="gdi:GDI2008"/>
<evidence type="ECO:0000256" key="5">
    <source>
        <dbReference type="ARBA" id="ARBA00006435"/>
    </source>
</evidence>
<keyword evidence="8" id="KW-1003">Cell membrane</keyword>
<keyword evidence="15" id="KW-0594">Phospholipid biosynthesis</keyword>
<evidence type="ECO:0000256" key="13">
    <source>
        <dbReference type="ARBA" id="ARBA00023098"/>
    </source>
</evidence>
<dbReference type="GO" id="GO:0008654">
    <property type="term" value="P:phospholipid biosynthetic process"/>
    <property type="evidence" value="ECO:0007669"/>
    <property type="project" value="UniProtKB-KW"/>
</dbReference>
<dbReference type="Gene3D" id="3.30.428.30">
    <property type="entry name" value="HIT family - CDH-like"/>
    <property type="match status" value="1"/>
</dbReference>
<dbReference type="Pfam" id="PF02611">
    <property type="entry name" value="CDH"/>
    <property type="match status" value="1"/>
</dbReference>
<comment type="pathway">
    <text evidence="3">Phospholipid metabolism; CDP-diacylglycerol degradation; phosphatidate from CDP-diacylglycerol: step 1/1.</text>
</comment>
<keyword evidence="13" id="KW-0443">Lipid metabolism</keyword>
<evidence type="ECO:0000256" key="19">
    <source>
        <dbReference type="SAM" id="SignalP"/>
    </source>
</evidence>
<keyword evidence="11" id="KW-0378">Hydrolase</keyword>
<keyword evidence="21" id="KW-1185">Reference proteome</keyword>
<dbReference type="AlphaFoldDB" id="A9HJU4"/>
<evidence type="ECO:0000256" key="1">
    <source>
        <dbReference type="ARBA" id="ARBA00001007"/>
    </source>
</evidence>
<dbReference type="EC" id="3.6.1.26" evidence="6"/>
<accession>A9HJU4</accession>
<sequence>MKRVLLGAAVPAMLAAGILLTVARASGPARLNNDPNVLWSIVHDRCVPNQAGENTPAPCAAVDTDRGYAVLKDRRGLAQYLVIATDRVTGIEDPSILSPAAPDYFGAAWHQVDRSLARLGHTMPRETMALAINSQYGRSQNQLHIHIDCLAPNIRVALHWARPQIGHGWTRLVLNDHTYRATRIDGNSLDGAYPFRRLAASLADPAREMGEHTLVVVGTVWPGGRPGFILLDDMVKPLSGDRAEGEELQDHACRIGHFEPGRAIQEQPYQQAMLPD</sequence>
<dbReference type="Proteomes" id="UP000001176">
    <property type="component" value="Chromosome"/>
</dbReference>
<evidence type="ECO:0000313" key="21">
    <source>
        <dbReference type="Proteomes" id="UP000001176"/>
    </source>
</evidence>
<evidence type="ECO:0000256" key="7">
    <source>
        <dbReference type="ARBA" id="ARBA00019608"/>
    </source>
</evidence>
<feature type="signal peptide" evidence="19">
    <location>
        <begin position="1"/>
        <end position="25"/>
    </location>
</feature>
<evidence type="ECO:0000256" key="17">
    <source>
        <dbReference type="ARBA" id="ARBA00032888"/>
    </source>
</evidence>
<evidence type="ECO:0000256" key="11">
    <source>
        <dbReference type="ARBA" id="ARBA00022801"/>
    </source>
</evidence>
<protein>
    <recommendedName>
        <fullName evidence="7">CDP-diacylglycerol pyrophosphatase</fullName>
        <ecNumber evidence="6">3.6.1.26</ecNumber>
    </recommendedName>
    <alternativeName>
        <fullName evidence="17">CDP-diacylglycerol phosphatidylhydrolase</fullName>
    </alternativeName>
    <alternativeName>
        <fullName evidence="18">CDP-diglyceride hydrolase</fullName>
    </alternativeName>
</protein>
<dbReference type="RefSeq" id="WP_012225704.1">
    <property type="nucleotide sequence ID" value="NC_010125.1"/>
</dbReference>
<comment type="catalytic activity">
    <reaction evidence="1">
        <text>a CDP-1,2-diacyl-sn-glycerol + H2O = a 1,2-diacyl-sn-glycero-3-phosphate + CMP + 2 H(+)</text>
        <dbReference type="Rhea" id="RHEA:15221"/>
        <dbReference type="ChEBI" id="CHEBI:15377"/>
        <dbReference type="ChEBI" id="CHEBI:15378"/>
        <dbReference type="ChEBI" id="CHEBI:58332"/>
        <dbReference type="ChEBI" id="CHEBI:58608"/>
        <dbReference type="ChEBI" id="CHEBI:60377"/>
        <dbReference type="EC" id="3.6.1.26"/>
    </reaction>
</comment>
<evidence type="ECO:0000256" key="12">
    <source>
        <dbReference type="ARBA" id="ARBA00022989"/>
    </source>
</evidence>
<organism evidence="20 21">
    <name type="scientific">Gluconacetobacter diazotrophicus (strain ATCC 49037 / DSM 5601 / CCUG 37298 / CIP 103539 / LMG 7603 / PAl5)</name>
    <dbReference type="NCBI Taxonomy" id="272568"/>
    <lineage>
        <taxon>Bacteria</taxon>
        <taxon>Pseudomonadati</taxon>
        <taxon>Pseudomonadota</taxon>
        <taxon>Alphaproteobacteria</taxon>
        <taxon>Acetobacterales</taxon>
        <taxon>Acetobacteraceae</taxon>
        <taxon>Gluconacetobacter</taxon>
    </lineage>
</organism>
<keyword evidence="10" id="KW-0812">Transmembrane</keyword>
<reference evidence="20 21" key="1">
    <citation type="journal article" date="2009" name="BMC Genomics">
        <title>Complete genome sequence of the sugarcane nitrogen-fixing endophyte Gluconacetobacter diazotrophicus Pal5.</title>
        <authorList>
            <person name="Bertalan M."/>
            <person name="Albano R."/>
            <person name="Padua V."/>
            <person name="Rouws L."/>
            <person name="Rojas C."/>
            <person name="Hemerly A."/>
            <person name="Teixeira K."/>
            <person name="Schwab S."/>
            <person name="Araujo J."/>
            <person name="Oliveira A."/>
            <person name="Franca L."/>
            <person name="Magalhaes V."/>
            <person name="Alqueres S."/>
            <person name="Cardoso A."/>
            <person name="Almeida W."/>
            <person name="Loureiro M.M."/>
            <person name="Nogueira E."/>
            <person name="Cidade D."/>
            <person name="Oliveira D."/>
            <person name="Simao T."/>
            <person name="Macedo J."/>
            <person name="Valadao A."/>
            <person name="Dreschsel M."/>
            <person name="Freitas F."/>
            <person name="Vidal M."/>
            <person name="Guedes H."/>
            <person name="Rodrigues E."/>
            <person name="Meneses C."/>
            <person name="Brioso P."/>
            <person name="Pozzer L."/>
            <person name="Figueiredo D."/>
            <person name="Montano H."/>
            <person name="Junior J."/>
            <person name="Filho G."/>
            <person name="Flores V."/>
            <person name="Ferreira B."/>
            <person name="Branco A."/>
            <person name="Gonzalez P."/>
            <person name="Guillobel H."/>
            <person name="Lemos M."/>
            <person name="Seibel L."/>
            <person name="Macedo J."/>
            <person name="Alves-Ferreira M."/>
            <person name="Sachetto-Martins G."/>
            <person name="Coelho A."/>
            <person name="Santos E."/>
            <person name="Amaral G."/>
            <person name="Neves A."/>
            <person name="Pacheco A.B."/>
            <person name="Carvalho D."/>
            <person name="Lery L."/>
            <person name="Bisch P."/>
            <person name="Rossle S.C."/>
            <person name="Urmenyi T."/>
            <person name="Kruger W.V."/>
            <person name="Martins O."/>
            <person name="Baldani J.I."/>
            <person name="Ferreira P.C."/>
        </authorList>
    </citation>
    <scope>NUCLEOTIDE SEQUENCE [LARGE SCALE GENOMIC DNA]</scope>
    <source>
        <strain evidence="21">ATCC 49037 / DSM 5601 / CCUG 37298 / CIP 103539 / LMG 7603 / PAl5</strain>
    </source>
</reference>
<evidence type="ECO:0000256" key="14">
    <source>
        <dbReference type="ARBA" id="ARBA00023136"/>
    </source>
</evidence>
<keyword evidence="9" id="KW-0444">Lipid biosynthesis</keyword>
<comment type="pathway">
    <text evidence="4">Lipid metabolism.</text>
</comment>
<dbReference type="GO" id="GO:0005886">
    <property type="term" value="C:plasma membrane"/>
    <property type="evidence" value="ECO:0007669"/>
    <property type="project" value="UniProtKB-SubCell"/>
</dbReference>
<keyword evidence="19" id="KW-0732">Signal</keyword>
<comment type="similarity">
    <text evidence="5">Belongs to the Cdh family.</text>
</comment>
<evidence type="ECO:0000256" key="4">
    <source>
        <dbReference type="ARBA" id="ARBA00005189"/>
    </source>
</evidence>
<evidence type="ECO:0000256" key="10">
    <source>
        <dbReference type="ARBA" id="ARBA00022692"/>
    </source>
</evidence>
<gene>
    <name evidence="20" type="primary">cdh</name>
    <name evidence="20" type="ordered locus">GDI2008</name>
</gene>
<dbReference type="InterPro" id="IPR003763">
    <property type="entry name" value="CDP-diacylglyc_Pase"/>
</dbReference>
<evidence type="ECO:0000256" key="3">
    <source>
        <dbReference type="ARBA" id="ARBA00004927"/>
    </source>
</evidence>
<dbReference type="SUPFAM" id="SSF54197">
    <property type="entry name" value="HIT-like"/>
    <property type="match status" value="1"/>
</dbReference>
<dbReference type="InterPro" id="IPR036265">
    <property type="entry name" value="HIT-like_sf"/>
</dbReference>
<name>A9HJU4_GLUDA</name>
<comment type="subcellular location">
    <subcellularLocation>
        <location evidence="2">Cell membrane</location>
        <topology evidence="2">Single-pass membrane protein</topology>
    </subcellularLocation>
</comment>
<evidence type="ECO:0000313" key="20">
    <source>
        <dbReference type="EMBL" id="CAP55951.1"/>
    </source>
</evidence>
<evidence type="ECO:0000256" key="18">
    <source>
        <dbReference type="ARBA" id="ARBA00032892"/>
    </source>
</evidence>
<evidence type="ECO:0000256" key="9">
    <source>
        <dbReference type="ARBA" id="ARBA00022516"/>
    </source>
</evidence>
<proteinExistence type="inferred from homology"/>
<dbReference type="OrthoDB" id="481399at2"/>
<feature type="chain" id="PRO_5002736224" description="CDP-diacylglycerol pyrophosphatase" evidence="19">
    <location>
        <begin position="26"/>
        <end position="276"/>
    </location>
</feature>
<dbReference type="EMBL" id="AM889285">
    <property type="protein sequence ID" value="CAP55951.1"/>
    <property type="molecule type" value="Genomic_DNA"/>
</dbReference>
<dbReference type="GO" id="GO:0008715">
    <property type="term" value="F:CDP-diacylglycerol diphosphatase activity"/>
    <property type="evidence" value="ECO:0007669"/>
    <property type="project" value="UniProtKB-EC"/>
</dbReference>
<dbReference type="UniPathway" id="UPA00609">
    <property type="reaction ID" value="UER00664"/>
</dbReference>
<evidence type="ECO:0000256" key="8">
    <source>
        <dbReference type="ARBA" id="ARBA00022475"/>
    </source>
</evidence>
<evidence type="ECO:0000256" key="6">
    <source>
        <dbReference type="ARBA" id="ARBA00012375"/>
    </source>
</evidence>
<dbReference type="GO" id="GO:0046342">
    <property type="term" value="P:CDP-diacylglycerol catabolic process"/>
    <property type="evidence" value="ECO:0007669"/>
    <property type="project" value="UniProtKB-UniPathway"/>
</dbReference>
<keyword evidence="14" id="KW-0472">Membrane</keyword>